<evidence type="ECO:0008006" key="12">
    <source>
        <dbReference type="Google" id="ProtNLM"/>
    </source>
</evidence>
<dbReference type="GO" id="GO:1990281">
    <property type="term" value="C:efflux pump complex"/>
    <property type="evidence" value="ECO:0007669"/>
    <property type="project" value="TreeGrafter"/>
</dbReference>
<dbReference type="Gene3D" id="1.20.1600.10">
    <property type="entry name" value="Outer membrane efflux proteins (OEP)"/>
    <property type="match status" value="1"/>
</dbReference>
<organism evidence="10 11">
    <name type="scientific">candidate division WOR-1 bacterium DG_54_3</name>
    <dbReference type="NCBI Taxonomy" id="1703775"/>
    <lineage>
        <taxon>Bacteria</taxon>
        <taxon>Bacillati</taxon>
        <taxon>Saganbacteria</taxon>
    </lineage>
</organism>
<evidence type="ECO:0000256" key="9">
    <source>
        <dbReference type="SAM" id="SignalP"/>
    </source>
</evidence>
<protein>
    <recommendedName>
        <fullName evidence="12">Transporter</fullName>
    </recommendedName>
</protein>
<comment type="caution">
    <text evidence="10">The sequence shown here is derived from an EMBL/GenBank/DDBJ whole genome shotgun (WGS) entry which is preliminary data.</text>
</comment>
<evidence type="ECO:0000256" key="2">
    <source>
        <dbReference type="ARBA" id="ARBA00007613"/>
    </source>
</evidence>
<feature type="coiled-coil region" evidence="8">
    <location>
        <begin position="197"/>
        <end position="249"/>
    </location>
</feature>
<evidence type="ECO:0000256" key="8">
    <source>
        <dbReference type="SAM" id="Coils"/>
    </source>
</evidence>
<comment type="subcellular location">
    <subcellularLocation>
        <location evidence="1">Cell outer membrane</location>
    </subcellularLocation>
</comment>
<dbReference type="PANTHER" id="PTHR30026">
    <property type="entry name" value="OUTER MEMBRANE PROTEIN TOLC"/>
    <property type="match status" value="1"/>
</dbReference>
<dbReference type="PANTHER" id="PTHR30026:SF23">
    <property type="entry name" value="TO APRF-PUTATIVE OUTER MEMBRANE EFFLUX PROTEIN OR SECRETED ALKALINE PHOSPHATASE-RELATED"/>
    <property type="match status" value="1"/>
</dbReference>
<keyword evidence="6" id="KW-0472">Membrane</keyword>
<dbReference type="EMBL" id="LIZX01000210">
    <property type="protein sequence ID" value="KPJ63929.1"/>
    <property type="molecule type" value="Genomic_DNA"/>
</dbReference>
<keyword evidence="4" id="KW-1134">Transmembrane beta strand</keyword>
<evidence type="ECO:0000256" key="1">
    <source>
        <dbReference type="ARBA" id="ARBA00004442"/>
    </source>
</evidence>
<gene>
    <name evidence="10" type="ORF">AMJ44_13700</name>
</gene>
<dbReference type="InterPro" id="IPR003423">
    <property type="entry name" value="OMP_efflux"/>
</dbReference>
<proteinExistence type="inferred from homology"/>
<keyword evidence="8" id="KW-0175">Coiled coil</keyword>
<reference evidence="10 11" key="1">
    <citation type="journal article" date="2015" name="Microbiome">
        <title>Genomic resolution of linkages in carbon, nitrogen, and sulfur cycling among widespread estuary sediment bacteria.</title>
        <authorList>
            <person name="Baker B.J."/>
            <person name="Lazar C.S."/>
            <person name="Teske A.P."/>
            <person name="Dick G.J."/>
        </authorList>
    </citation>
    <scope>NUCLEOTIDE SEQUENCE [LARGE SCALE GENOMIC DNA]</scope>
    <source>
        <strain evidence="10">DG_54_3</strain>
    </source>
</reference>
<evidence type="ECO:0000256" key="6">
    <source>
        <dbReference type="ARBA" id="ARBA00023136"/>
    </source>
</evidence>
<evidence type="ECO:0000256" key="3">
    <source>
        <dbReference type="ARBA" id="ARBA00022448"/>
    </source>
</evidence>
<keyword evidence="9" id="KW-0732">Signal</keyword>
<comment type="similarity">
    <text evidence="2">Belongs to the outer membrane factor (OMF) (TC 1.B.17) family.</text>
</comment>
<evidence type="ECO:0000256" key="5">
    <source>
        <dbReference type="ARBA" id="ARBA00022692"/>
    </source>
</evidence>
<dbReference type="GO" id="GO:0009279">
    <property type="term" value="C:cell outer membrane"/>
    <property type="evidence" value="ECO:0007669"/>
    <property type="project" value="UniProtKB-SubCell"/>
</dbReference>
<keyword evidence="5" id="KW-0812">Transmembrane</keyword>
<dbReference type="InterPro" id="IPR051906">
    <property type="entry name" value="TolC-like"/>
</dbReference>
<dbReference type="SUPFAM" id="SSF56954">
    <property type="entry name" value="Outer membrane efflux proteins (OEP)"/>
    <property type="match status" value="1"/>
</dbReference>
<name>A0A0S7XPE4_UNCSA</name>
<evidence type="ECO:0000313" key="11">
    <source>
        <dbReference type="Proteomes" id="UP000051861"/>
    </source>
</evidence>
<evidence type="ECO:0000256" key="4">
    <source>
        <dbReference type="ARBA" id="ARBA00022452"/>
    </source>
</evidence>
<dbReference type="GO" id="GO:0015288">
    <property type="term" value="F:porin activity"/>
    <property type="evidence" value="ECO:0007669"/>
    <property type="project" value="TreeGrafter"/>
</dbReference>
<feature type="chain" id="PRO_5006640166" description="Transporter" evidence="9">
    <location>
        <begin position="22"/>
        <end position="519"/>
    </location>
</feature>
<dbReference type="Pfam" id="PF02321">
    <property type="entry name" value="OEP"/>
    <property type="match status" value="2"/>
</dbReference>
<sequence length="519" mass="58143">MKKRIAAVSIFLILISPAGFSVQQKNLSLSLEDCIVGTMRNNLSIAVEILNPEIADINASRAKERFMPAFSFNINNEENNSASYSWFDAADVVRTALKEYTVSLDQSIPTGGRFTASLRSYKSDTNRRLQTINPRYGSTLTLDFTQPLLKDFGFKISRREIIIANNNREISENQFNHILLNTIFSVEEAYWNLVYSIENLKVRKQSLQLAQDLLEENKKKIEVGSMAPIEIYTAQAEVATREAEILQAEALIKNNEDLLKTIINLAASEGGDGVEILPTDKPVYEKREVKLEEALVTALENRPDLKATKIDLKSKELNVSYAKNQLLPELNLQASYWSPGISGDQILYLNNNALTGVVVGTIEGAPANALKDALKFKYDNWSVGLTLSIPLNTIVSRAAYAEARVSLEQAMLRMQNQEQQIFLEIKTAVRAVQTNYKSVQAYTAARELAEKKLEAEGEKFRVGKSTNYLLLQYQRDAANARSTELKAIIDYNLSLAHLDRVLGTTLKSKNIKFADIGRE</sequence>
<keyword evidence="7" id="KW-0998">Cell outer membrane</keyword>
<feature type="signal peptide" evidence="9">
    <location>
        <begin position="1"/>
        <end position="21"/>
    </location>
</feature>
<dbReference type="Proteomes" id="UP000051861">
    <property type="component" value="Unassembled WGS sequence"/>
</dbReference>
<dbReference type="GO" id="GO:0015562">
    <property type="term" value="F:efflux transmembrane transporter activity"/>
    <property type="evidence" value="ECO:0007669"/>
    <property type="project" value="InterPro"/>
</dbReference>
<keyword evidence="3" id="KW-0813">Transport</keyword>
<dbReference type="AlphaFoldDB" id="A0A0S7XPE4"/>
<evidence type="ECO:0000256" key="7">
    <source>
        <dbReference type="ARBA" id="ARBA00023237"/>
    </source>
</evidence>
<accession>A0A0S7XPE4</accession>
<evidence type="ECO:0000313" key="10">
    <source>
        <dbReference type="EMBL" id="KPJ63929.1"/>
    </source>
</evidence>